<sequence>METITHREMRNHSADVLRRVEAGESIIVTNNGRPVAVVSPIERCVLDALLDQGQVRRAIRDPADLRSIQRSRSSVTTAEILDDTRGRW</sequence>
<reference evidence="3 4" key="1">
    <citation type="submission" date="2012-08" db="EMBL/GenBank/DDBJ databases">
        <title>Whole genome shotgun sequence of Gordonia rhizosphera NBRC 16068.</title>
        <authorList>
            <person name="Takarada H."/>
            <person name="Isaki S."/>
            <person name="Hosoyama A."/>
            <person name="Tsuchikane K."/>
            <person name="Katsumata H."/>
            <person name="Baba S."/>
            <person name="Ohji S."/>
            <person name="Yamazaki S."/>
            <person name="Fujita N."/>
        </authorList>
    </citation>
    <scope>NUCLEOTIDE SEQUENCE [LARGE SCALE GENOMIC DNA]</scope>
    <source>
        <strain evidence="3 4">NBRC 16068</strain>
    </source>
</reference>
<dbReference type="RefSeq" id="WP_006336128.1">
    <property type="nucleotide sequence ID" value="NZ_BAHC01000159.1"/>
</dbReference>
<evidence type="ECO:0000256" key="1">
    <source>
        <dbReference type="ARBA" id="ARBA00009981"/>
    </source>
</evidence>
<dbReference type="EMBL" id="BAHC01000159">
    <property type="protein sequence ID" value="GAB92072.1"/>
    <property type="molecule type" value="Genomic_DNA"/>
</dbReference>
<comment type="function">
    <text evidence="2">Antitoxin component of a type II toxin-antitoxin (TA) system.</text>
</comment>
<dbReference type="InterPro" id="IPR051416">
    <property type="entry name" value="phD-YefM_TA_antitoxins"/>
</dbReference>
<comment type="caution">
    <text evidence="3">The sequence shown here is derived from an EMBL/GenBank/DDBJ whole genome shotgun (WGS) entry which is preliminary data.</text>
</comment>
<dbReference type="GO" id="GO:0097351">
    <property type="term" value="F:toxin sequestering activity"/>
    <property type="evidence" value="ECO:0007669"/>
    <property type="project" value="TreeGrafter"/>
</dbReference>
<accession>K6WIT1</accession>
<dbReference type="InterPro" id="IPR036165">
    <property type="entry name" value="YefM-like_sf"/>
</dbReference>
<evidence type="ECO:0000313" key="4">
    <source>
        <dbReference type="Proteomes" id="UP000008363"/>
    </source>
</evidence>
<dbReference type="Gene3D" id="3.40.1620.10">
    <property type="entry name" value="YefM-like domain"/>
    <property type="match status" value="1"/>
</dbReference>
<name>K6WIT1_9ACTN</name>
<dbReference type="PANTHER" id="PTHR35377">
    <property type="entry name" value="ANTITOXIN VAPB49-RELATED-RELATED"/>
    <property type="match status" value="1"/>
</dbReference>
<evidence type="ECO:0000313" key="3">
    <source>
        <dbReference type="EMBL" id="GAB92072.1"/>
    </source>
</evidence>
<dbReference type="STRING" id="1108045.GORHZ_159_00280"/>
<gene>
    <name evidence="3" type="ORF">GORHZ_159_00280</name>
</gene>
<keyword evidence="4" id="KW-1185">Reference proteome</keyword>
<proteinExistence type="inferred from homology"/>
<dbReference type="PANTHER" id="PTHR35377:SF5">
    <property type="entry name" value="ANTITOXIN VAPB46"/>
    <property type="match status" value="1"/>
</dbReference>
<dbReference type="InterPro" id="IPR006442">
    <property type="entry name" value="Antitoxin_Phd/YefM"/>
</dbReference>
<evidence type="ECO:0000256" key="2">
    <source>
        <dbReference type="RuleBase" id="RU362080"/>
    </source>
</evidence>
<protein>
    <recommendedName>
        <fullName evidence="2">Antitoxin</fullName>
    </recommendedName>
</protein>
<dbReference type="eggNOG" id="COG4118">
    <property type="taxonomic scope" value="Bacteria"/>
</dbReference>
<dbReference type="Proteomes" id="UP000008363">
    <property type="component" value="Unassembled WGS sequence"/>
</dbReference>
<organism evidence="3 4">
    <name type="scientific">Gordonia rhizosphera NBRC 16068</name>
    <dbReference type="NCBI Taxonomy" id="1108045"/>
    <lineage>
        <taxon>Bacteria</taxon>
        <taxon>Bacillati</taxon>
        <taxon>Actinomycetota</taxon>
        <taxon>Actinomycetes</taxon>
        <taxon>Mycobacteriales</taxon>
        <taxon>Gordoniaceae</taxon>
        <taxon>Gordonia</taxon>
    </lineage>
</organism>
<dbReference type="Pfam" id="PF02604">
    <property type="entry name" value="PhdYeFM_antitox"/>
    <property type="match status" value="1"/>
</dbReference>
<dbReference type="AlphaFoldDB" id="K6WIT1"/>
<dbReference type="SUPFAM" id="SSF143120">
    <property type="entry name" value="YefM-like"/>
    <property type="match status" value="1"/>
</dbReference>
<dbReference type="NCBIfam" id="TIGR01552">
    <property type="entry name" value="phd_fam"/>
    <property type="match status" value="1"/>
</dbReference>
<comment type="similarity">
    <text evidence="1 2">Belongs to the phD/YefM antitoxin family.</text>
</comment>